<dbReference type="KEGG" id="lho:LOOC260_102940"/>
<dbReference type="Proteomes" id="UP000031620">
    <property type="component" value="Chromosome"/>
</dbReference>
<dbReference type="AlphaFoldDB" id="A0A0A1GRD9"/>
<dbReference type="HOGENOM" id="CLU_214405_1_1_9"/>
<sequence>MAEKIDYASAKRRLNSRNIKTRNRAKKVLHDMKRNNVKKVLVNG</sequence>
<name>A0A0A1GRD9_9LACO</name>
<reference evidence="1 2" key="1">
    <citation type="submission" date="2014-11" db="EMBL/GenBank/DDBJ databases">
        <title>Complete genome sequence and analysis of Lactobacillus hokkaidonensis LOOC260T.</title>
        <authorList>
            <person name="Tanizawa Y."/>
            <person name="Tohno M."/>
            <person name="Kaminuma E."/>
            <person name="Nakamura Y."/>
            <person name="Arita M."/>
        </authorList>
    </citation>
    <scope>NUCLEOTIDE SEQUENCE [LARGE SCALE GENOMIC DNA]</scope>
    <source>
        <strain evidence="1 2">LOOC260</strain>
    </source>
</reference>
<gene>
    <name evidence="1" type="ORF">LOOC260_102940</name>
</gene>
<dbReference type="InterPro" id="IPR049844">
    <property type="entry name" value="RsaX20-like"/>
</dbReference>
<dbReference type="STRING" id="1291742.LOOC260_102940"/>
<dbReference type="EMBL" id="AP014680">
    <property type="protein sequence ID" value="BAP84872.1"/>
    <property type="molecule type" value="Genomic_DNA"/>
</dbReference>
<accession>A0A0A1GRD9</accession>
<evidence type="ECO:0000313" key="1">
    <source>
        <dbReference type="EMBL" id="BAP84872.1"/>
    </source>
</evidence>
<protein>
    <submittedName>
        <fullName evidence="1">Uncharacterized protein</fullName>
    </submittedName>
</protein>
<organism evidence="1 2">
    <name type="scientific">Paucilactobacillus hokkaidonensis JCM 18461</name>
    <dbReference type="NCBI Taxonomy" id="1291742"/>
    <lineage>
        <taxon>Bacteria</taxon>
        <taxon>Bacillati</taxon>
        <taxon>Bacillota</taxon>
        <taxon>Bacilli</taxon>
        <taxon>Lactobacillales</taxon>
        <taxon>Lactobacillaceae</taxon>
        <taxon>Paucilactobacillus</taxon>
    </lineage>
</organism>
<evidence type="ECO:0000313" key="2">
    <source>
        <dbReference type="Proteomes" id="UP000031620"/>
    </source>
</evidence>
<dbReference type="NCBIfam" id="NF038026">
    <property type="entry name" value="RsaX20_sORF"/>
    <property type="match status" value="1"/>
</dbReference>
<proteinExistence type="predicted"/>
<dbReference type="RefSeq" id="WP_157869562.1">
    <property type="nucleotide sequence ID" value="NZ_AP014680.1"/>
</dbReference>